<dbReference type="AlphaFoldDB" id="V6J478"/>
<evidence type="ECO:0000313" key="1">
    <source>
        <dbReference type="EMBL" id="EST11529.1"/>
    </source>
</evidence>
<dbReference type="Proteomes" id="UP000018296">
    <property type="component" value="Unassembled WGS sequence"/>
</dbReference>
<dbReference type="STRING" id="1395513.P343_11155"/>
<evidence type="ECO:0000313" key="2">
    <source>
        <dbReference type="Proteomes" id="UP000018296"/>
    </source>
</evidence>
<dbReference type="EMBL" id="AWTC01000010">
    <property type="protein sequence ID" value="EST11529.1"/>
    <property type="molecule type" value="Genomic_DNA"/>
</dbReference>
<sequence length="72" mass="8285">MDLYRFIVSTEEEEIPVVAAAESEEAAFRIADREIQHNFLKKPKITDIALIEKKTIRKTGAGYLIQARKSYE</sequence>
<evidence type="ECO:0008006" key="3">
    <source>
        <dbReference type="Google" id="ProtNLM"/>
    </source>
</evidence>
<accession>V6J478</accession>
<dbReference type="eggNOG" id="ENOG5033G7M">
    <property type="taxonomic scope" value="Bacteria"/>
</dbReference>
<dbReference type="RefSeq" id="WP_023510478.1">
    <property type="nucleotide sequence ID" value="NZ_AWTC01000010.1"/>
</dbReference>
<reference evidence="1 2" key="1">
    <citation type="journal article" date="2013" name="Genome Announc.">
        <title>Genome Sequence of Sporolactobacillus laevolacticus DSM442, an Efficient Polymer-Grade D-Lactate Producer from Agricultural Waste Cottonseed as a Nitrogen Source.</title>
        <authorList>
            <person name="Wang H."/>
            <person name="Wang L."/>
            <person name="Ju J."/>
            <person name="Yu B."/>
            <person name="Ma Y."/>
        </authorList>
    </citation>
    <scope>NUCLEOTIDE SEQUENCE [LARGE SCALE GENOMIC DNA]</scope>
    <source>
        <strain evidence="1 2">DSM 442</strain>
    </source>
</reference>
<organism evidence="1 2">
    <name type="scientific">Sporolactobacillus laevolacticus DSM 442</name>
    <dbReference type="NCBI Taxonomy" id="1395513"/>
    <lineage>
        <taxon>Bacteria</taxon>
        <taxon>Bacillati</taxon>
        <taxon>Bacillota</taxon>
        <taxon>Bacilli</taxon>
        <taxon>Bacillales</taxon>
        <taxon>Sporolactobacillaceae</taxon>
        <taxon>Sporolactobacillus</taxon>
    </lineage>
</organism>
<name>V6J478_9BACL</name>
<dbReference type="OrthoDB" id="2382322at2"/>
<dbReference type="Pfam" id="PF13046">
    <property type="entry name" value="DUF3906"/>
    <property type="match status" value="1"/>
</dbReference>
<proteinExistence type="predicted"/>
<dbReference type="InterPro" id="IPR024998">
    <property type="entry name" value="DUF3906"/>
</dbReference>
<dbReference type="PATRIC" id="fig|1395513.3.peg.2253"/>
<protein>
    <recommendedName>
        <fullName evidence="3">DUF3906 domain-containing protein</fullName>
    </recommendedName>
</protein>
<keyword evidence="2" id="KW-1185">Reference proteome</keyword>
<comment type="caution">
    <text evidence="1">The sequence shown here is derived from an EMBL/GenBank/DDBJ whole genome shotgun (WGS) entry which is preliminary data.</text>
</comment>
<gene>
    <name evidence="1" type="ORF">P343_11155</name>
</gene>